<evidence type="ECO:0000313" key="2">
    <source>
        <dbReference type="Proteomes" id="UP000800036"/>
    </source>
</evidence>
<dbReference type="EMBL" id="ML976674">
    <property type="protein sequence ID" value="KAF1974453.1"/>
    <property type="molecule type" value="Genomic_DNA"/>
</dbReference>
<protein>
    <submittedName>
        <fullName evidence="1">Uncharacterized protein</fullName>
    </submittedName>
</protein>
<name>A0A6A5VAJ6_9PLEO</name>
<organism evidence="1 2">
    <name type="scientific">Bimuria novae-zelandiae CBS 107.79</name>
    <dbReference type="NCBI Taxonomy" id="1447943"/>
    <lineage>
        <taxon>Eukaryota</taxon>
        <taxon>Fungi</taxon>
        <taxon>Dikarya</taxon>
        <taxon>Ascomycota</taxon>
        <taxon>Pezizomycotina</taxon>
        <taxon>Dothideomycetes</taxon>
        <taxon>Pleosporomycetidae</taxon>
        <taxon>Pleosporales</taxon>
        <taxon>Massarineae</taxon>
        <taxon>Didymosphaeriaceae</taxon>
        <taxon>Bimuria</taxon>
    </lineage>
</organism>
<keyword evidence="2" id="KW-1185">Reference proteome</keyword>
<accession>A0A6A5VAJ6</accession>
<dbReference type="AlphaFoldDB" id="A0A6A5VAJ6"/>
<dbReference type="Proteomes" id="UP000800036">
    <property type="component" value="Unassembled WGS sequence"/>
</dbReference>
<evidence type="ECO:0000313" key="1">
    <source>
        <dbReference type="EMBL" id="KAF1974453.1"/>
    </source>
</evidence>
<reference evidence="1" key="1">
    <citation type="journal article" date="2020" name="Stud. Mycol.">
        <title>101 Dothideomycetes genomes: a test case for predicting lifestyles and emergence of pathogens.</title>
        <authorList>
            <person name="Haridas S."/>
            <person name="Albert R."/>
            <person name="Binder M."/>
            <person name="Bloem J."/>
            <person name="Labutti K."/>
            <person name="Salamov A."/>
            <person name="Andreopoulos B."/>
            <person name="Baker S."/>
            <person name="Barry K."/>
            <person name="Bills G."/>
            <person name="Bluhm B."/>
            <person name="Cannon C."/>
            <person name="Castanera R."/>
            <person name="Culley D."/>
            <person name="Daum C."/>
            <person name="Ezra D."/>
            <person name="Gonzalez J."/>
            <person name="Henrissat B."/>
            <person name="Kuo A."/>
            <person name="Liang C."/>
            <person name="Lipzen A."/>
            <person name="Lutzoni F."/>
            <person name="Magnuson J."/>
            <person name="Mondo S."/>
            <person name="Nolan M."/>
            <person name="Ohm R."/>
            <person name="Pangilinan J."/>
            <person name="Park H.-J."/>
            <person name="Ramirez L."/>
            <person name="Alfaro M."/>
            <person name="Sun H."/>
            <person name="Tritt A."/>
            <person name="Yoshinaga Y."/>
            <person name="Zwiers L.-H."/>
            <person name="Turgeon B."/>
            <person name="Goodwin S."/>
            <person name="Spatafora J."/>
            <person name="Crous P."/>
            <person name="Grigoriev I."/>
        </authorList>
    </citation>
    <scope>NUCLEOTIDE SEQUENCE</scope>
    <source>
        <strain evidence="1">CBS 107.79</strain>
    </source>
</reference>
<proteinExistence type="predicted"/>
<gene>
    <name evidence="1" type="ORF">BU23DRAFT_553152</name>
</gene>
<sequence length="82" mass="9426">MPPRKCLRNCHDNKVHHFLNLSGIFANDTSRGSSDWQYREKEPTLPCNERTPFGPRKRLSLSVYPALCRLSSVNTPPDMARI</sequence>